<name>A0A0K3CH55_RHOTO</name>
<dbReference type="InterPro" id="IPR017916">
    <property type="entry name" value="SB_dom"/>
</dbReference>
<comment type="subcellular location">
    <subcellularLocation>
        <location evidence="1">Endosome</location>
    </subcellularLocation>
</comment>
<feature type="region of interest" description="Disordered" evidence="9">
    <location>
        <begin position="1344"/>
        <end position="1363"/>
    </location>
</feature>
<feature type="region of interest" description="Disordered" evidence="9">
    <location>
        <begin position="563"/>
        <end position="694"/>
    </location>
</feature>
<evidence type="ECO:0000313" key="13">
    <source>
        <dbReference type="EMBL" id="PRQ73645.1"/>
    </source>
</evidence>
<dbReference type="SUPFAM" id="SSF140111">
    <property type="entry name" value="Endosomal sorting complex assembly domain"/>
    <property type="match status" value="1"/>
</dbReference>
<dbReference type="PANTHER" id="PTHR23306">
    <property type="entry name" value="TUMOR SUSCEPTIBILITY GENE 101 PROTEIN-RELATED"/>
    <property type="match status" value="1"/>
</dbReference>
<keyword evidence="4" id="KW-0967">Endosome</keyword>
<dbReference type="Gene3D" id="3.30.710.10">
    <property type="entry name" value="Potassium Channel Kv1.1, Chain A"/>
    <property type="match status" value="1"/>
</dbReference>
<feature type="compositionally biased region" description="Pro residues" evidence="9">
    <location>
        <begin position="869"/>
        <end position="883"/>
    </location>
</feature>
<dbReference type="PROSITE" id="PS51312">
    <property type="entry name" value="SB"/>
    <property type="match status" value="1"/>
</dbReference>
<evidence type="ECO:0000256" key="7">
    <source>
        <dbReference type="PROSITE-ProRule" id="PRU00644"/>
    </source>
</evidence>
<evidence type="ECO:0000256" key="4">
    <source>
        <dbReference type="ARBA" id="ARBA00022753"/>
    </source>
</evidence>
<feature type="compositionally biased region" description="Pro residues" evidence="9">
    <location>
        <begin position="653"/>
        <end position="664"/>
    </location>
</feature>
<dbReference type="InterPro" id="IPR011333">
    <property type="entry name" value="SKP1/BTB/POZ_sf"/>
</dbReference>
<keyword evidence="14" id="KW-1185">Reference proteome</keyword>
<feature type="coiled-coil region" evidence="8">
    <location>
        <begin position="1235"/>
        <end position="1262"/>
    </location>
</feature>
<reference evidence="13 15" key="2">
    <citation type="journal article" date="2018" name="Elife">
        <title>Functional genomics of lipid metabolism in the oleaginous yeast Rhodosporidium toruloides.</title>
        <authorList>
            <person name="Coradetti S.T."/>
            <person name="Pinel D."/>
            <person name="Geiselman G."/>
            <person name="Ito M."/>
            <person name="Mondo S."/>
            <person name="Reilly M.C."/>
            <person name="Cheng Y.F."/>
            <person name="Bauer S."/>
            <person name="Grigoriev I."/>
            <person name="Gladden J.M."/>
            <person name="Simmons B.A."/>
            <person name="Brem R."/>
            <person name="Arkin A.P."/>
            <person name="Skerker J.M."/>
        </authorList>
    </citation>
    <scope>NUCLEOTIDE SEQUENCE [LARGE SCALE GENOMIC DNA]</scope>
    <source>
        <strain evidence="13 15">NBRC 0880</strain>
    </source>
</reference>
<feature type="region of interest" description="Disordered" evidence="9">
    <location>
        <begin position="742"/>
        <end position="768"/>
    </location>
</feature>
<dbReference type="Gene3D" id="6.10.140.820">
    <property type="match status" value="1"/>
</dbReference>
<dbReference type="Gene3D" id="3.10.110.10">
    <property type="entry name" value="Ubiquitin Conjugating Enzyme"/>
    <property type="match status" value="1"/>
</dbReference>
<feature type="compositionally biased region" description="Low complexity" evidence="9">
    <location>
        <begin position="636"/>
        <end position="652"/>
    </location>
</feature>
<feature type="region of interest" description="Disordered" evidence="9">
    <location>
        <begin position="1"/>
        <end position="33"/>
    </location>
</feature>
<dbReference type="SUPFAM" id="SSF54695">
    <property type="entry name" value="POZ domain"/>
    <property type="match status" value="1"/>
</dbReference>
<evidence type="ECO:0000256" key="2">
    <source>
        <dbReference type="ARBA" id="ARBA00009594"/>
    </source>
</evidence>
<evidence type="ECO:0000259" key="10">
    <source>
        <dbReference type="PROSITE" id="PS51312"/>
    </source>
</evidence>
<dbReference type="GO" id="GO:0043130">
    <property type="term" value="F:ubiquitin binding"/>
    <property type="evidence" value="ECO:0007669"/>
    <property type="project" value="TreeGrafter"/>
</dbReference>
<protein>
    <submittedName>
        <fullName evidence="12">BY PROTMAP: gi|342320542|gb|EGU12482.1| Parotid hormone [Rhodotorula glutinis ATCC 204091]</fullName>
    </submittedName>
</protein>
<evidence type="ECO:0000313" key="15">
    <source>
        <dbReference type="Proteomes" id="UP000239560"/>
    </source>
</evidence>
<dbReference type="PROSITE" id="PS51322">
    <property type="entry name" value="UEV"/>
    <property type="match status" value="1"/>
</dbReference>
<evidence type="ECO:0000313" key="12">
    <source>
        <dbReference type="EMBL" id="CTR07855.1"/>
    </source>
</evidence>
<dbReference type="InterPro" id="IPR037202">
    <property type="entry name" value="ESCRT_assembly_dom"/>
</dbReference>
<dbReference type="GO" id="GO:0072666">
    <property type="term" value="P:establishment of protein localization to vacuole"/>
    <property type="evidence" value="ECO:0007669"/>
    <property type="project" value="UniProtKB-ARBA"/>
</dbReference>
<dbReference type="Pfam" id="PF09454">
    <property type="entry name" value="Vps23_core"/>
    <property type="match status" value="1"/>
</dbReference>
<feature type="compositionally biased region" description="Low complexity" evidence="9">
    <location>
        <begin position="898"/>
        <end position="917"/>
    </location>
</feature>
<keyword evidence="3 7" id="KW-0813">Transport</keyword>
<feature type="domain" description="SB" evidence="10">
    <location>
        <begin position="1269"/>
        <end position="1339"/>
    </location>
</feature>
<feature type="domain" description="UEV" evidence="11">
    <location>
        <begin position="418"/>
        <end position="565"/>
    </location>
</feature>
<evidence type="ECO:0000256" key="3">
    <source>
        <dbReference type="ARBA" id="ARBA00022448"/>
    </source>
</evidence>
<dbReference type="GO" id="GO:0043162">
    <property type="term" value="P:ubiquitin-dependent protein catabolic process via the multivesicular body sorting pathway"/>
    <property type="evidence" value="ECO:0007669"/>
    <property type="project" value="UniProtKB-ARBA"/>
</dbReference>
<dbReference type="GO" id="GO:0006886">
    <property type="term" value="P:intracellular protein transport"/>
    <property type="evidence" value="ECO:0007669"/>
    <property type="project" value="UniProtKB-ARBA"/>
</dbReference>
<feature type="compositionally biased region" description="Low complexity" evidence="9">
    <location>
        <begin position="757"/>
        <end position="767"/>
    </location>
</feature>
<feature type="compositionally biased region" description="Pro residues" evidence="9">
    <location>
        <begin position="591"/>
        <end position="620"/>
    </location>
</feature>
<dbReference type="CDD" id="cd11685">
    <property type="entry name" value="UEV_TSG101-like"/>
    <property type="match status" value="1"/>
</dbReference>
<keyword evidence="6 8" id="KW-0175">Coiled coil</keyword>
<keyword evidence="5 7" id="KW-0653">Protein transport</keyword>
<dbReference type="SUPFAM" id="SSF54495">
    <property type="entry name" value="UBC-like"/>
    <property type="match status" value="1"/>
</dbReference>
<dbReference type="OrthoDB" id="306304at2759"/>
<sequence>MNAHAQPTAPAVNGAPPAPVHPQPSTSSAVPSSSAAGADIAQEYAAHYADLANHLLAGYTSCDFSDVQLVASLADGQQHTLALHSVVVSRSPLLRHLIQAALASAPRPTIFLNIPDPAVNANTLGLVLASLYSPTVLSHLNPEIAPSVLATATFLSLTRLANLAYEMCEAAVREAKTPEEVMRWVAYVERERAAEGGPGATTPITFVGPAMNGVSVPPSPSPSTNSTSLLPSSVNGTAAPIPATYESRLRIVLLDRITRLPSEMGAFAPATEAQAQPALVNVLKRLPFEMFKAVVEDKRFEAPGDMERFNFAKKVVAARKALVQQSASPSSPPPEFEEAVVLLFGGGAGGSAVNILRKQRKPTLWKISNAIKLVVALIHLVLLVDLLFLVPASHARQLVVLSTLEQCHLPHLASSTRNGMERTVAALTRHYPHRDQAAAQALAVLAAYPGLLNPEQSDFTYDDGRVELLLSLTGVLPVPIGPNTYHCPIAIWLPLDFPAKPPTVFVLPSETLAIRKGKNVDASGKVGVPYLDYWARKAEGCSLTGLIEDLIPVFSARYPVSVVQPKPRPPRPAAAPEATPTQPPASQQTQPPQPPPPRPPPPAGTPSPANGLPPRPPLPPGATHNGSRPSSGVFEPSASSGFGPAGSRLSGSPAPPPRPPPPSGSPAQRALPGPNLPVRLQLTQRSHRDRLRLNRPYRHLSVRAQFSAMALPRRHRLQHPCSHRLSLRLQRLIRRTLSRLQHPPTVIQRQSVRQRRPPSGCSSPSSSFTRIASSRFARCLDRPSLFARAFFHDQRRASIDSARSYQPSPPQPPRSRHEQPHQPARPYSPAPSETASYASYAQRPQPPVDHRAQRQAHHASQPSLDSQRGPPPPVSPPQPPPSQPYHQHAGRSLREQTASPAPAPSEAGSASTAPFRSRGPRPPPPPSEYSATGEYGSYMPSSQQTSMRGVPTMTDDDLYSQASGYSSRHEEVYRVPERAAEPAPLPPPARTATTYYQRAPEPAPYAESAGSSPFEPVIESRAASGPTVPYQPRQPPRQSSLDSHHGHQPSSTASYAPYGAPHPPYHPPALSAMSSPPPPQPPAPPVTAVRANGHLPPLAPYAAVPSPPAPIVSAARTARKARPAKATPLNILDAADDDLASPSSASPSSIASPTSVSVVGGPAAPPPVPPNPALLALRTRVHSKLVSSLTSLAHSTEAELSQLDLMRVDLEKAQPAIEDEMARLEAVRSVCLGVRDRYAEVVDQAEGRLREYEARGEGVEVDEIVCGSTVVYTQLLDLVAEDAALEDTIYALGRGLNSGTANIDLDRFLKRVRLLAKEQFVIRATINKILLGLAIRRERSAQASADANGNASGRGTPVGSGGD</sequence>
<organism evidence="12 14">
    <name type="scientific">Rhodotorula toruloides</name>
    <name type="common">Yeast</name>
    <name type="synonym">Rhodosporidium toruloides</name>
    <dbReference type="NCBI Taxonomy" id="5286"/>
    <lineage>
        <taxon>Eukaryota</taxon>
        <taxon>Fungi</taxon>
        <taxon>Dikarya</taxon>
        <taxon>Basidiomycota</taxon>
        <taxon>Pucciniomycotina</taxon>
        <taxon>Microbotryomycetes</taxon>
        <taxon>Sporidiobolales</taxon>
        <taxon>Sporidiobolaceae</taxon>
        <taxon>Rhodotorula</taxon>
    </lineage>
</organism>
<evidence type="ECO:0000256" key="8">
    <source>
        <dbReference type="SAM" id="Coils"/>
    </source>
</evidence>
<dbReference type="InterPro" id="IPR016135">
    <property type="entry name" value="UBQ-conjugating_enzyme/RWD"/>
</dbReference>
<evidence type="ECO:0000313" key="14">
    <source>
        <dbReference type="Proteomes" id="UP000199069"/>
    </source>
</evidence>
<feature type="compositionally biased region" description="Polar residues" evidence="9">
    <location>
        <begin position="1344"/>
        <end position="1353"/>
    </location>
</feature>
<evidence type="ECO:0000256" key="1">
    <source>
        <dbReference type="ARBA" id="ARBA00004177"/>
    </source>
</evidence>
<dbReference type="GO" id="GO:0000813">
    <property type="term" value="C:ESCRT I complex"/>
    <property type="evidence" value="ECO:0007669"/>
    <property type="project" value="TreeGrafter"/>
</dbReference>
<evidence type="ECO:0000259" key="11">
    <source>
        <dbReference type="PROSITE" id="PS51322"/>
    </source>
</evidence>
<evidence type="ECO:0000256" key="5">
    <source>
        <dbReference type="ARBA" id="ARBA00022927"/>
    </source>
</evidence>
<dbReference type="InterPro" id="IPR052070">
    <property type="entry name" value="ESCRT-I_UEV_domain"/>
</dbReference>
<feature type="compositionally biased region" description="Low complexity" evidence="9">
    <location>
        <begin position="574"/>
        <end position="590"/>
    </location>
</feature>
<dbReference type="InterPro" id="IPR008883">
    <property type="entry name" value="UEV_N"/>
</dbReference>
<dbReference type="PANTHER" id="PTHR23306:SF3">
    <property type="entry name" value="TUMOR SUPPRESSOR PROTEIN 101"/>
    <property type="match status" value="1"/>
</dbReference>
<accession>A0A0K3CH55</accession>
<feature type="compositionally biased region" description="Basic residues" evidence="9">
    <location>
        <begin position="685"/>
        <end position="694"/>
    </location>
</feature>
<dbReference type="STRING" id="5286.A0A0K3CH55"/>
<feature type="region of interest" description="Disordered" evidence="9">
    <location>
        <begin position="799"/>
        <end position="1105"/>
    </location>
</feature>
<proteinExistence type="inferred from homology"/>
<dbReference type="Pfam" id="PF05743">
    <property type="entry name" value="UEV"/>
    <property type="match status" value="1"/>
</dbReference>
<dbReference type="Proteomes" id="UP000239560">
    <property type="component" value="Unassembled WGS sequence"/>
</dbReference>
<evidence type="ECO:0000256" key="6">
    <source>
        <dbReference type="ARBA" id="ARBA00023054"/>
    </source>
</evidence>
<feature type="compositionally biased region" description="Pro residues" evidence="9">
    <location>
        <begin position="1075"/>
        <end position="1085"/>
    </location>
</feature>
<feature type="region of interest" description="Disordered" evidence="9">
    <location>
        <begin position="1137"/>
        <end position="1164"/>
    </location>
</feature>
<comment type="similarity">
    <text evidence="2">Belongs to the ubiquitin-conjugating enzyme family. UEV subfamily.</text>
</comment>
<dbReference type="EMBL" id="CWKI01000007">
    <property type="protein sequence ID" value="CTR07855.1"/>
    <property type="molecule type" value="Genomic_DNA"/>
</dbReference>
<reference evidence="12 14" key="1">
    <citation type="submission" date="2015-07" db="EMBL/GenBank/DDBJ databases">
        <authorList>
            <person name="Cajimat M.N.B."/>
            <person name="Milazzo M.L."/>
            <person name="Fulhorst C.F."/>
        </authorList>
    </citation>
    <scope>NUCLEOTIDE SEQUENCE [LARGE SCALE GENOMIC DNA]</scope>
    <source>
        <strain evidence="12">Single colony</strain>
    </source>
</reference>
<dbReference type="Proteomes" id="UP000199069">
    <property type="component" value="Unassembled WGS sequence"/>
</dbReference>
<feature type="compositionally biased region" description="Low complexity" evidence="9">
    <location>
        <begin position="1140"/>
        <end position="1162"/>
    </location>
</feature>
<feature type="compositionally biased region" description="Basic and acidic residues" evidence="9">
    <location>
        <begin position="967"/>
        <end position="980"/>
    </location>
</feature>
<dbReference type="EMBL" id="LCTV02000007">
    <property type="protein sequence ID" value="PRQ73645.1"/>
    <property type="molecule type" value="Genomic_DNA"/>
</dbReference>
<evidence type="ECO:0000256" key="9">
    <source>
        <dbReference type="SAM" id="MobiDB-lite"/>
    </source>
</evidence>
<gene>
    <name evidence="12" type="primary">FGENESH: predicted gene_7.101</name>
    <name evidence="13" type="ORF">AAT19DRAFT_15212</name>
    <name evidence="12" type="ORF">BN2166_0037160</name>
</gene>